<sequence length="527" mass="58890">MSFVAPVAYFGYLLLEFPTCCLVSSSDDFHKSQTISTKSNGKCDISFTDPSQSVDERYDVTDSPVLDEELRSEFRSSSTEIPVDLSEPGGLPGNTQSYPKQYVNAIFYLNDNTTPDPKPAVSAETVDEESDDEIDEEIEVEVTVQVQSRLSPASTAHPKELVRAYIPHIPYPNRLREDEEEQHRKFIDILKQLHINIPIVEALVHMPKYLKFLKNMLSSKKKIRNFPQVTLSEECSSIIQNKLPHKLSDPGSFTILCTLGSLTVRNALADLGASINLMPYSIFKQLNLSEPKPTRMRIQVADRSIKFPRGVNENVLVKIDRFVFPVDFVVLDMIEDTNVPFILGRPFLATAGALVDVQKGTLTLRVDDEAVTFNVTGSTQQEKHHQGSVPQIGIKDHPPDPPSVAIKTPKTLKTPQKKKCGDEASVILKKNPPDTKVKAKASVSDRPWVADMYVMYLRDRHKGVEPLFEEWRVHGSDASIFGLRSMPRSGNCLNYHFGYASWGCRLSTVCGSSDTQSPFSRSADVLS</sequence>
<dbReference type="PANTHER" id="PTHR33067:SF35">
    <property type="entry name" value="ASPARTIC PEPTIDASE DDI1-TYPE DOMAIN-CONTAINING PROTEIN"/>
    <property type="match status" value="1"/>
</dbReference>
<name>A0AAP0GMU1_9ASTR</name>
<evidence type="ECO:0000256" key="1">
    <source>
        <dbReference type="SAM" id="MobiDB-lite"/>
    </source>
</evidence>
<dbReference type="InterPro" id="IPR021109">
    <property type="entry name" value="Peptidase_aspartic_dom_sf"/>
</dbReference>
<dbReference type="AlphaFoldDB" id="A0AAP0GMU1"/>
<dbReference type="Gene3D" id="2.40.70.10">
    <property type="entry name" value="Acid Proteases"/>
    <property type="match status" value="1"/>
</dbReference>
<feature type="region of interest" description="Disordered" evidence="1">
    <location>
        <begin position="377"/>
        <end position="400"/>
    </location>
</feature>
<keyword evidence="3" id="KW-1185">Reference proteome</keyword>
<dbReference type="CDD" id="cd00303">
    <property type="entry name" value="retropepsin_like"/>
    <property type="match status" value="1"/>
</dbReference>
<dbReference type="Pfam" id="PF13650">
    <property type="entry name" value="Asp_protease_2"/>
    <property type="match status" value="1"/>
</dbReference>
<organism evidence="2 3">
    <name type="scientific">Deinandra increscens subsp. villosa</name>
    <dbReference type="NCBI Taxonomy" id="3103831"/>
    <lineage>
        <taxon>Eukaryota</taxon>
        <taxon>Viridiplantae</taxon>
        <taxon>Streptophyta</taxon>
        <taxon>Embryophyta</taxon>
        <taxon>Tracheophyta</taxon>
        <taxon>Spermatophyta</taxon>
        <taxon>Magnoliopsida</taxon>
        <taxon>eudicotyledons</taxon>
        <taxon>Gunneridae</taxon>
        <taxon>Pentapetalae</taxon>
        <taxon>asterids</taxon>
        <taxon>campanulids</taxon>
        <taxon>Asterales</taxon>
        <taxon>Asteraceae</taxon>
        <taxon>Asteroideae</taxon>
        <taxon>Heliantheae alliance</taxon>
        <taxon>Madieae</taxon>
        <taxon>Madiinae</taxon>
        <taxon>Deinandra</taxon>
    </lineage>
</organism>
<evidence type="ECO:0000313" key="2">
    <source>
        <dbReference type="EMBL" id="KAK9053220.1"/>
    </source>
</evidence>
<evidence type="ECO:0000313" key="3">
    <source>
        <dbReference type="Proteomes" id="UP001408789"/>
    </source>
</evidence>
<dbReference type="PANTHER" id="PTHR33067">
    <property type="entry name" value="RNA-DIRECTED DNA POLYMERASE-RELATED"/>
    <property type="match status" value="1"/>
</dbReference>
<proteinExistence type="predicted"/>
<dbReference type="SUPFAM" id="SSF50630">
    <property type="entry name" value="Acid proteases"/>
    <property type="match status" value="1"/>
</dbReference>
<reference evidence="2 3" key="1">
    <citation type="submission" date="2024-04" db="EMBL/GenBank/DDBJ databases">
        <title>The reference genome of an endangered Asteraceae, Deinandra increscens subsp. villosa, native to the Central Coast of California.</title>
        <authorList>
            <person name="Guilliams M."/>
            <person name="Hasenstab-Lehman K."/>
            <person name="Meyer R."/>
            <person name="Mcevoy S."/>
        </authorList>
    </citation>
    <scope>NUCLEOTIDE SEQUENCE [LARGE SCALE GENOMIC DNA]</scope>
    <source>
        <tissue evidence="2">Leaf</tissue>
    </source>
</reference>
<dbReference type="Proteomes" id="UP001408789">
    <property type="component" value="Unassembled WGS sequence"/>
</dbReference>
<comment type="caution">
    <text evidence="2">The sequence shown here is derived from an EMBL/GenBank/DDBJ whole genome shotgun (WGS) entry which is preliminary data.</text>
</comment>
<protein>
    <submittedName>
        <fullName evidence="2">Uncharacterized protein</fullName>
    </submittedName>
</protein>
<accession>A0AAP0GMU1</accession>
<dbReference type="EMBL" id="JBCNJP010000027">
    <property type="protein sequence ID" value="KAK9053220.1"/>
    <property type="molecule type" value="Genomic_DNA"/>
</dbReference>
<gene>
    <name evidence="2" type="ORF">SSX86_029852</name>
</gene>